<accession>A0A0F8ZZ02</accession>
<feature type="transmembrane region" description="Helical" evidence="1">
    <location>
        <begin position="36"/>
        <end position="57"/>
    </location>
</feature>
<sequence>MITLTPADAVIVVGVVMGAIGMTAPERALKWQELDAPTLVTVGVIVALIGLALKVVLG</sequence>
<name>A0A0F8ZZ02_9ZZZZ</name>
<dbReference type="EMBL" id="LAZR01045358">
    <property type="protein sequence ID" value="KKK99058.1"/>
    <property type="molecule type" value="Genomic_DNA"/>
</dbReference>
<keyword evidence="1" id="KW-0472">Membrane</keyword>
<evidence type="ECO:0000256" key="1">
    <source>
        <dbReference type="SAM" id="Phobius"/>
    </source>
</evidence>
<reference evidence="2" key="1">
    <citation type="journal article" date="2015" name="Nature">
        <title>Complex archaea that bridge the gap between prokaryotes and eukaryotes.</title>
        <authorList>
            <person name="Spang A."/>
            <person name="Saw J.H."/>
            <person name="Jorgensen S.L."/>
            <person name="Zaremba-Niedzwiedzka K."/>
            <person name="Martijn J."/>
            <person name="Lind A.E."/>
            <person name="van Eijk R."/>
            <person name="Schleper C."/>
            <person name="Guy L."/>
            <person name="Ettema T.J."/>
        </authorList>
    </citation>
    <scope>NUCLEOTIDE SEQUENCE</scope>
</reference>
<organism evidence="2">
    <name type="scientific">marine sediment metagenome</name>
    <dbReference type="NCBI Taxonomy" id="412755"/>
    <lineage>
        <taxon>unclassified sequences</taxon>
        <taxon>metagenomes</taxon>
        <taxon>ecological metagenomes</taxon>
    </lineage>
</organism>
<proteinExistence type="predicted"/>
<feature type="transmembrane region" description="Helical" evidence="1">
    <location>
        <begin position="7"/>
        <end position="24"/>
    </location>
</feature>
<gene>
    <name evidence="2" type="ORF">LCGC14_2636560</name>
</gene>
<protein>
    <submittedName>
        <fullName evidence="2">Uncharacterized protein</fullName>
    </submittedName>
</protein>
<dbReference type="AlphaFoldDB" id="A0A0F8ZZ02"/>
<keyword evidence="1" id="KW-0812">Transmembrane</keyword>
<comment type="caution">
    <text evidence="2">The sequence shown here is derived from an EMBL/GenBank/DDBJ whole genome shotgun (WGS) entry which is preliminary data.</text>
</comment>
<keyword evidence="1" id="KW-1133">Transmembrane helix</keyword>
<evidence type="ECO:0000313" key="2">
    <source>
        <dbReference type="EMBL" id="KKK99058.1"/>
    </source>
</evidence>